<protein>
    <submittedName>
        <fullName evidence="1">Uncharacterized protein</fullName>
    </submittedName>
</protein>
<organism evidence="1 2">
    <name type="scientific">Portunus trituberculatus</name>
    <name type="common">Swimming crab</name>
    <name type="synonym">Neptunus trituberculatus</name>
    <dbReference type="NCBI Taxonomy" id="210409"/>
    <lineage>
        <taxon>Eukaryota</taxon>
        <taxon>Metazoa</taxon>
        <taxon>Ecdysozoa</taxon>
        <taxon>Arthropoda</taxon>
        <taxon>Crustacea</taxon>
        <taxon>Multicrustacea</taxon>
        <taxon>Malacostraca</taxon>
        <taxon>Eumalacostraca</taxon>
        <taxon>Eucarida</taxon>
        <taxon>Decapoda</taxon>
        <taxon>Pleocyemata</taxon>
        <taxon>Brachyura</taxon>
        <taxon>Eubrachyura</taxon>
        <taxon>Portunoidea</taxon>
        <taxon>Portunidae</taxon>
        <taxon>Portuninae</taxon>
        <taxon>Portunus</taxon>
    </lineage>
</organism>
<evidence type="ECO:0000313" key="2">
    <source>
        <dbReference type="Proteomes" id="UP000324222"/>
    </source>
</evidence>
<dbReference type="Proteomes" id="UP000324222">
    <property type="component" value="Unassembled WGS sequence"/>
</dbReference>
<proteinExistence type="predicted"/>
<comment type="caution">
    <text evidence="1">The sequence shown here is derived from an EMBL/GenBank/DDBJ whole genome shotgun (WGS) entry which is preliminary data.</text>
</comment>
<gene>
    <name evidence="1" type="ORF">E2C01_021236</name>
</gene>
<sequence>MRTLRVWWTWQT</sequence>
<keyword evidence="2" id="KW-1185">Reference proteome</keyword>
<accession>A0A5B7E443</accession>
<evidence type="ECO:0000313" key="1">
    <source>
        <dbReference type="EMBL" id="MPC28043.1"/>
    </source>
</evidence>
<reference evidence="1 2" key="1">
    <citation type="submission" date="2019-05" db="EMBL/GenBank/DDBJ databases">
        <title>Another draft genome of Portunus trituberculatus and its Hox gene families provides insights of decapod evolution.</title>
        <authorList>
            <person name="Jeong J.-H."/>
            <person name="Song I."/>
            <person name="Kim S."/>
            <person name="Choi T."/>
            <person name="Kim D."/>
            <person name="Ryu S."/>
            <person name="Kim W."/>
        </authorList>
    </citation>
    <scope>NUCLEOTIDE SEQUENCE [LARGE SCALE GENOMIC DNA]</scope>
    <source>
        <tissue evidence="1">Muscle</tissue>
    </source>
</reference>
<name>A0A5B7E443_PORTR</name>
<dbReference type="EMBL" id="VSRR010001846">
    <property type="protein sequence ID" value="MPC28043.1"/>
    <property type="molecule type" value="Genomic_DNA"/>
</dbReference>